<evidence type="ECO:0000313" key="1">
    <source>
        <dbReference type="EMBL" id="HCO26758.1"/>
    </source>
</evidence>
<gene>
    <name evidence="1" type="ORF">DIT97_28495</name>
</gene>
<dbReference type="AlphaFoldDB" id="A0A3D3RF86"/>
<sequence>MRKKRTLIDGELLYAIRSQRGLTQSDIPKGEGGIYVHETTIRSIENKNTRENRIAVGIEKSDGERLSIELSKEELSNLRPTETYTSEPIATSLGFSLEELITHWLHRREGGSTYAEAIDQNRLGIIGGKDPSEAFEKIGLSFLHSAKDICTESENEQMNMNHTVEHISKITDYWNRDNQNALVNQLVQISGQFSTLAPLLIGPPYLKRDIHHSYRKAQKDKGLSPDQDNANLSFTAGQMVWSPPETIFNWVYMGMYQSIVRNSIPVFVEPSYFESSVKPYLNKGCTQVVDAKIIGRATPLTAFSAILRSLRIPLHGIRPEILAEYDTDSSLGLFVTGTSGTRVDIDGPSTYLDGDIWIYVKSKKDGEISHHLGARFPNLADRYDFERCQQELEDEKDNHLKGREVMSSYDFKSTLLSSRSYTVTPESLLEEDRDEPLS</sequence>
<organism evidence="1 2">
    <name type="scientific">Gimesia maris</name>
    <dbReference type="NCBI Taxonomy" id="122"/>
    <lineage>
        <taxon>Bacteria</taxon>
        <taxon>Pseudomonadati</taxon>
        <taxon>Planctomycetota</taxon>
        <taxon>Planctomycetia</taxon>
        <taxon>Planctomycetales</taxon>
        <taxon>Planctomycetaceae</taxon>
        <taxon>Gimesia</taxon>
    </lineage>
</organism>
<proteinExistence type="predicted"/>
<evidence type="ECO:0000313" key="2">
    <source>
        <dbReference type="Proteomes" id="UP000263642"/>
    </source>
</evidence>
<comment type="caution">
    <text evidence="1">The sequence shown here is derived from an EMBL/GenBank/DDBJ whole genome shotgun (WGS) entry which is preliminary data.</text>
</comment>
<dbReference type="Proteomes" id="UP000263642">
    <property type="component" value="Unassembled WGS sequence"/>
</dbReference>
<accession>A0A3D3RF86</accession>
<protein>
    <submittedName>
        <fullName evidence="1">Uncharacterized protein</fullName>
    </submittedName>
</protein>
<reference evidence="1 2" key="1">
    <citation type="journal article" date="2018" name="Nat. Biotechnol.">
        <title>A standardized bacterial taxonomy based on genome phylogeny substantially revises the tree of life.</title>
        <authorList>
            <person name="Parks D.H."/>
            <person name="Chuvochina M."/>
            <person name="Waite D.W."/>
            <person name="Rinke C."/>
            <person name="Skarshewski A."/>
            <person name="Chaumeil P.A."/>
            <person name="Hugenholtz P."/>
        </authorList>
    </citation>
    <scope>NUCLEOTIDE SEQUENCE [LARGE SCALE GENOMIC DNA]</scope>
    <source>
        <strain evidence="1">UBA9375</strain>
    </source>
</reference>
<name>A0A3D3RF86_9PLAN</name>
<dbReference type="EMBL" id="DQAY01000174">
    <property type="protein sequence ID" value="HCO26758.1"/>
    <property type="molecule type" value="Genomic_DNA"/>
</dbReference>